<organism evidence="3 4">
    <name type="scientific">Xanthomonas graminis pv. arrhenatheri LMG 727</name>
    <dbReference type="NCBI Taxonomy" id="1195923"/>
    <lineage>
        <taxon>Bacteria</taxon>
        <taxon>Pseudomonadati</taxon>
        <taxon>Pseudomonadota</taxon>
        <taxon>Gammaproteobacteria</taxon>
        <taxon>Lysobacterales</taxon>
        <taxon>Lysobacteraceae</taxon>
        <taxon>Xanthomonas</taxon>
        <taxon>Xanthomonas translucens group</taxon>
        <taxon>Xanthomonas graminis</taxon>
    </lineage>
</organism>
<dbReference type="EMBL" id="CXOI01000002">
    <property type="protein sequence ID" value="CTP82172.1"/>
    <property type="molecule type" value="Genomic_DNA"/>
</dbReference>
<feature type="transmembrane region" description="Helical" evidence="2">
    <location>
        <begin position="470"/>
        <end position="487"/>
    </location>
</feature>
<dbReference type="NCBIfam" id="NF041380">
    <property type="entry name" value="XopAA"/>
    <property type="match status" value="1"/>
</dbReference>
<gene>
    <name evidence="3" type="ORF">XTALMG727_0004</name>
</gene>
<accession>A0A0K2ZC35</accession>
<evidence type="ECO:0000313" key="4">
    <source>
        <dbReference type="Proteomes" id="UP000046187"/>
    </source>
</evidence>
<evidence type="ECO:0000256" key="1">
    <source>
        <dbReference type="SAM" id="MobiDB-lite"/>
    </source>
</evidence>
<dbReference type="Proteomes" id="UP000046187">
    <property type="component" value="Unassembled WGS sequence"/>
</dbReference>
<feature type="region of interest" description="Disordered" evidence="1">
    <location>
        <begin position="1"/>
        <end position="127"/>
    </location>
</feature>
<proteinExistence type="predicted"/>
<keyword evidence="2" id="KW-0812">Transmembrane</keyword>
<name>A0A0K2ZC35_9XANT</name>
<feature type="transmembrane region" description="Helical" evidence="2">
    <location>
        <begin position="302"/>
        <end position="320"/>
    </location>
</feature>
<reference evidence="4" key="1">
    <citation type="submission" date="2015-07" db="EMBL/GenBank/DDBJ databases">
        <authorList>
            <person name="Wibberg D."/>
        </authorList>
    </citation>
    <scope>NUCLEOTIDE SEQUENCE [LARGE SCALE GENOMIC DNA]</scope>
</reference>
<feature type="transmembrane region" description="Helical" evidence="2">
    <location>
        <begin position="263"/>
        <end position="281"/>
    </location>
</feature>
<feature type="transmembrane region" description="Helical" evidence="2">
    <location>
        <begin position="526"/>
        <end position="545"/>
    </location>
</feature>
<feature type="transmembrane region" description="Helical" evidence="2">
    <location>
        <begin position="326"/>
        <end position="346"/>
    </location>
</feature>
<dbReference type="AlphaFoldDB" id="A0A0K2ZC35"/>
<feature type="compositionally biased region" description="Low complexity" evidence="1">
    <location>
        <begin position="23"/>
        <end position="33"/>
    </location>
</feature>
<keyword evidence="2" id="KW-1133">Transmembrane helix</keyword>
<sequence>MQLKTASLRNYAHPHDPVPGEGSSSAPAAATSADHGIEIEAGPGSGTLSPTDATRARARRRPPSSATTRLADLLSTSPPRPSQPEVERAIVHVGDDEGVRDLPPHPARSGAQQPRLPNPGDTRDVESGLLLRDSPSRVAAFLGNLAVVQELQQFDDVEFVGKLRTELVTEPGCPEPKTLLAAMSEKVDELRSHLDKQGATPEEAAFLDEARRYLEPVMASFETDIDTLQHDASAAKRMFQGALTLLLYPLPLATLFAQKTGTYAAFNIASYAYTAIQLVSLMRRPMTDAKLFRKHAINRHSLVFFISLTYAIPTFYAKAMPLQRNAGFVAGAAVAQGGMMFGLRLGQDLMDSMRRHFNSAFNRRHDLPEGFKEAIEGIVGDLRAGLGKLNGFVGDFQQDRRITPHMDRQLTFFKQDMSRIVTGLERLVATGRGQESPVAANPSHRPGPLDAVREALDASFAENPELKGKLALATVAFAVLGSNIALMRNDGLALPDFIADAVVSSTFLLCEALSPHVSLTGMNDSVSDTVGGMTIGLPFSIAALMNGYMDDPRGNPSGFIAGTVAYTAAYMLFGRVAGDVLSKGLMATGGALDWGQRKAVLLGKSAMALGFDLVACHFSPAAADVDAVAEVEMADVPREPLCFSPAQRASAERTLVATLEQIGEEWHDARDEWEGGSEETAIGDAPRSEAPVELHVQVPSQSAQAAVQAHGGGRDA</sequence>
<keyword evidence="4" id="KW-1185">Reference proteome</keyword>
<evidence type="ECO:0000313" key="3">
    <source>
        <dbReference type="EMBL" id="CTP82172.1"/>
    </source>
</evidence>
<evidence type="ECO:0000256" key="2">
    <source>
        <dbReference type="SAM" id="Phobius"/>
    </source>
</evidence>
<feature type="compositionally biased region" description="Basic and acidic residues" evidence="1">
    <location>
        <begin position="85"/>
        <end position="103"/>
    </location>
</feature>
<feature type="compositionally biased region" description="Low complexity" evidence="1">
    <location>
        <begin position="697"/>
        <end position="709"/>
    </location>
</feature>
<keyword evidence="2" id="KW-0472">Membrane</keyword>
<protein>
    <submittedName>
        <fullName evidence="3">Putative type III effector protein</fullName>
    </submittedName>
</protein>
<feature type="region of interest" description="Disordered" evidence="1">
    <location>
        <begin position="697"/>
        <end position="716"/>
    </location>
</feature>
<dbReference type="RefSeq" id="WP_053833726.1">
    <property type="nucleotide sequence ID" value="NZ_CXOI01000002.1"/>
</dbReference>
<feature type="transmembrane region" description="Helical" evidence="2">
    <location>
        <begin position="557"/>
        <end position="577"/>
    </location>
</feature>